<sequence length="303" mass="33947">MKKLIIAGGSGFLGSVLINHFQNQFEEIVLLSRKQKTPYHNVRTVLWDAKNVAGWKNEFEDTDVVINMAGRSVDCRYHKKNRDAILNSRVDTTTIIGKAISQCSNPPQVWLNSSTATVYRHSLETPMTEVNGEVGTGFSVEVAKVWEQAFFDSNTPLTRKVALRTSIVLGKDGGALQPIKKITRLGLGGKQGDGKQKFSWIHQDDFVRSVDFLIKNDTLQGPFNIVSPMVTTNNDLMRYIRSVLKVPFGLPASKPLLEIGAFIIRTETELLLKSRYVIPERLIKAGFTFTHPELKKALYNLLA</sequence>
<dbReference type="PANTHER" id="PTHR11092:SF0">
    <property type="entry name" value="EPIMERASE FAMILY PROTEIN SDR39U1"/>
    <property type="match status" value="1"/>
</dbReference>
<dbReference type="InterPro" id="IPR001509">
    <property type="entry name" value="Epimerase_deHydtase"/>
</dbReference>
<organism evidence="4 5">
    <name type="scientific">Dokdonia donghaensis DSW-1</name>
    <dbReference type="NCBI Taxonomy" id="1300343"/>
    <lineage>
        <taxon>Bacteria</taxon>
        <taxon>Pseudomonadati</taxon>
        <taxon>Bacteroidota</taxon>
        <taxon>Flavobacteriia</taxon>
        <taxon>Flavobacteriales</taxon>
        <taxon>Flavobacteriaceae</taxon>
        <taxon>Dokdonia</taxon>
    </lineage>
</organism>
<dbReference type="InterPro" id="IPR010099">
    <property type="entry name" value="SDR39U1"/>
</dbReference>
<dbReference type="Pfam" id="PF01370">
    <property type="entry name" value="Epimerase"/>
    <property type="match status" value="1"/>
</dbReference>
<protein>
    <submittedName>
        <fullName evidence="4">NAD-dependent epimerase</fullName>
    </submittedName>
</protein>
<dbReference type="InterPro" id="IPR036291">
    <property type="entry name" value="NAD(P)-bd_dom_sf"/>
</dbReference>
<dbReference type="InterPro" id="IPR013549">
    <property type="entry name" value="DUF1731"/>
</dbReference>
<feature type="domain" description="DUF1731" evidence="3">
    <location>
        <begin position="262"/>
        <end position="300"/>
    </location>
</feature>
<accession>A0A0A2H5Y4</accession>
<evidence type="ECO:0000259" key="2">
    <source>
        <dbReference type="Pfam" id="PF01370"/>
    </source>
</evidence>
<evidence type="ECO:0000256" key="1">
    <source>
        <dbReference type="ARBA" id="ARBA00009353"/>
    </source>
</evidence>
<evidence type="ECO:0000313" key="5">
    <source>
        <dbReference type="Proteomes" id="UP000030140"/>
    </source>
</evidence>
<dbReference type="PANTHER" id="PTHR11092">
    <property type="entry name" value="SUGAR NUCLEOTIDE EPIMERASE RELATED"/>
    <property type="match status" value="1"/>
</dbReference>
<dbReference type="Proteomes" id="UP000030140">
    <property type="component" value="Unassembled WGS sequence"/>
</dbReference>
<dbReference type="Pfam" id="PF08338">
    <property type="entry name" value="DUF1731"/>
    <property type="match status" value="1"/>
</dbReference>
<dbReference type="EMBL" id="JSAQ01000001">
    <property type="protein sequence ID" value="KGO08050.1"/>
    <property type="molecule type" value="Genomic_DNA"/>
</dbReference>
<evidence type="ECO:0000313" key="4">
    <source>
        <dbReference type="EMBL" id="KGO08050.1"/>
    </source>
</evidence>
<proteinExistence type="inferred from homology"/>
<evidence type="ECO:0000259" key="3">
    <source>
        <dbReference type="Pfam" id="PF08338"/>
    </source>
</evidence>
<dbReference type="AlphaFoldDB" id="A0A0A2H5Y4"/>
<name>A0A0A2H5Y4_9FLAO</name>
<dbReference type="Gene3D" id="3.40.50.720">
    <property type="entry name" value="NAD(P)-binding Rossmann-like Domain"/>
    <property type="match status" value="1"/>
</dbReference>
<gene>
    <name evidence="4" type="ORF">NV36_11665</name>
</gene>
<dbReference type="NCBIfam" id="TIGR01777">
    <property type="entry name" value="yfcH"/>
    <property type="match status" value="1"/>
</dbReference>
<reference evidence="4 5" key="1">
    <citation type="submission" date="2014-10" db="EMBL/GenBank/DDBJ databases">
        <title>Draft genome sequence of the proteorhodopsin-containing marine bacterium Dokdonia donghaensis.</title>
        <authorList>
            <person name="Gomez-Consarnau L."/>
            <person name="Gonzalez J.M."/>
            <person name="Riedel T."/>
            <person name="Jaenicke S."/>
            <person name="Wagner-Doebler I."/>
            <person name="Fuhrman J.A."/>
        </authorList>
    </citation>
    <scope>NUCLEOTIDE SEQUENCE [LARGE SCALE GENOMIC DNA]</scope>
    <source>
        <strain evidence="4 5">DSW-1</strain>
    </source>
</reference>
<keyword evidence="5" id="KW-1185">Reference proteome</keyword>
<feature type="domain" description="NAD-dependent epimerase/dehydratase" evidence="2">
    <location>
        <begin position="5"/>
        <end position="225"/>
    </location>
</feature>
<comment type="similarity">
    <text evidence="1">Belongs to the NAD(P)-dependent epimerase/dehydratase family. SDR39U1 subfamily.</text>
</comment>
<dbReference type="SUPFAM" id="SSF51735">
    <property type="entry name" value="NAD(P)-binding Rossmann-fold domains"/>
    <property type="match status" value="1"/>
</dbReference>
<dbReference type="OrthoDB" id="9801773at2"/>
<comment type="caution">
    <text evidence="4">The sequence shown here is derived from an EMBL/GenBank/DDBJ whole genome shotgun (WGS) entry which is preliminary data.</text>
</comment>